<dbReference type="InterPro" id="IPR017871">
    <property type="entry name" value="ABC_transporter-like_CS"/>
</dbReference>
<dbReference type="PROSITE" id="PS00211">
    <property type="entry name" value="ABC_TRANSPORTER_1"/>
    <property type="match status" value="1"/>
</dbReference>
<dbReference type="PROSITE" id="PS50893">
    <property type="entry name" value="ABC_TRANSPORTER_2"/>
    <property type="match status" value="1"/>
</dbReference>
<evidence type="ECO:0000256" key="1">
    <source>
        <dbReference type="ARBA" id="ARBA00005417"/>
    </source>
</evidence>
<comment type="caution">
    <text evidence="6">The sequence shown here is derived from an EMBL/GenBank/DDBJ whole genome shotgun (WGS) entry which is preliminary data.</text>
</comment>
<dbReference type="RefSeq" id="WP_281895546.1">
    <property type="nucleotide sequence ID" value="NZ_BSCQ01000046.1"/>
</dbReference>
<keyword evidence="7" id="KW-1185">Reference proteome</keyword>
<dbReference type="Gene3D" id="3.40.50.300">
    <property type="entry name" value="P-loop containing nucleotide triphosphate hydrolases"/>
    <property type="match status" value="1"/>
</dbReference>
<comment type="similarity">
    <text evidence="1">Belongs to the ABC transporter superfamily.</text>
</comment>
<dbReference type="Pfam" id="PF00005">
    <property type="entry name" value="ABC_tran"/>
    <property type="match status" value="1"/>
</dbReference>
<dbReference type="InterPro" id="IPR050683">
    <property type="entry name" value="Bact_Polysacc_Export_ATP-bd"/>
</dbReference>
<gene>
    <name evidence="6" type="primary">wzt_2</name>
    <name evidence="6" type="ORF">RS3R1_43560</name>
</gene>
<dbReference type="Pfam" id="PF14524">
    <property type="entry name" value="Wzt_C"/>
    <property type="match status" value="1"/>
</dbReference>
<name>A0ABQ5PNW3_9PSED</name>
<evidence type="ECO:0000313" key="6">
    <source>
        <dbReference type="EMBL" id="GLH45268.1"/>
    </source>
</evidence>
<dbReference type="CDD" id="cd10147">
    <property type="entry name" value="Wzt_C-like"/>
    <property type="match status" value="1"/>
</dbReference>
<dbReference type="SMART" id="SM00382">
    <property type="entry name" value="AAA"/>
    <property type="match status" value="1"/>
</dbReference>
<keyword evidence="3" id="KW-0547">Nucleotide-binding</keyword>
<dbReference type="EMBL" id="BSCQ01000046">
    <property type="protein sequence ID" value="GLH45268.1"/>
    <property type="molecule type" value="Genomic_DNA"/>
</dbReference>
<dbReference type="GO" id="GO:0005524">
    <property type="term" value="F:ATP binding"/>
    <property type="evidence" value="ECO:0007669"/>
    <property type="project" value="UniProtKB-KW"/>
</dbReference>
<reference evidence="6" key="2">
    <citation type="submission" date="2022-11" db="EMBL/GenBank/DDBJ databases">
        <title>Draft genome sequencing of Pseudomonas atacamensis RS3R1.</title>
        <authorList>
            <person name="Furuya T."/>
            <person name="Kaneko H."/>
        </authorList>
    </citation>
    <scope>NUCLEOTIDE SEQUENCE</scope>
    <source>
        <strain evidence="6">RS3R-1</strain>
    </source>
</reference>
<evidence type="ECO:0000256" key="3">
    <source>
        <dbReference type="ARBA" id="ARBA00022741"/>
    </source>
</evidence>
<dbReference type="SUPFAM" id="SSF52540">
    <property type="entry name" value="P-loop containing nucleoside triphosphate hydrolases"/>
    <property type="match status" value="1"/>
</dbReference>
<protein>
    <submittedName>
        <fullName evidence="6">ABC transporter ATP-binding protein</fullName>
    </submittedName>
</protein>
<evidence type="ECO:0000259" key="5">
    <source>
        <dbReference type="PROSITE" id="PS50893"/>
    </source>
</evidence>
<evidence type="ECO:0000313" key="7">
    <source>
        <dbReference type="Proteomes" id="UP001145022"/>
    </source>
</evidence>
<dbReference type="Gene3D" id="2.70.50.60">
    <property type="entry name" value="abc- transporter (atp binding component) like domain"/>
    <property type="match status" value="1"/>
</dbReference>
<dbReference type="InterPro" id="IPR003439">
    <property type="entry name" value="ABC_transporter-like_ATP-bd"/>
</dbReference>
<dbReference type="PANTHER" id="PTHR46743">
    <property type="entry name" value="TEICHOIC ACIDS EXPORT ATP-BINDING PROTEIN TAGH"/>
    <property type="match status" value="1"/>
</dbReference>
<dbReference type="InterPro" id="IPR029439">
    <property type="entry name" value="Wzt_C"/>
</dbReference>
<keyword evidence="4 6" id="KW-0067">ATP-binding</keyword>
<reference evidence="6" key="1">
    <citation type="journal article" date="2021" name="Sci. Rep.">
        <title>An efficient direct screening system for microorganisms that activate plant immune responses based on plant-microbe interactions using cultured plant cells.</title>
        <authorList>
            <person name="Kurokawa M."/>
            <person name="Nakano M."/>
            <person name="Kitahata N."/>
            <person name="Kuchitsu K."/>
            <person name="Furuya T."/>
        </authorList>
    </citation>
    <scope>NUCLEOTIDE SEQUENCE</scope>
    <source>
        <strain evidence="6">RS3R-1</strain>
    </source>
</reference>
<dbReference type="InterPro" id="IPR027417">
    <property type="entry name" value="P-loop_NTPase"/>
</dbReference>
<dbReference type="InterPro" id="IPR015860">
    <property type="entry name" value="ABC_transpr_TagH-like"/>
</dbReference>
<accession>A0ABQ5PNW3</accession>
<reference evidence="6" key="3">
    <citation type="journal article" date="2023" name="J. Biotechnol.">
        <title>Draft Genome Sequences of Endophytic Pseudomonas Strains, Isolated from the Interior of Brassicaceae Plants.</title>
        <authorList>
            <person name="Kaneko H."/>
            <person name="Furuya T."/>
        </authorList>
    </citation>
    <scope>NUCLEOTIDE SEQUENCE</scope>
    <source>
        <strain evidence="6">RS3R-1</strain>
    </source>
</reference>
<dbReference type="Proteomes" id="UP001145022">
    <property type="component" value="Unassembled WGS sequence"/>
</dbReference>
<proteinExistence type="inferred from homology"/>
<dbReference type="InterPro" id="IPR003593">
    <property type="entry name" value="AAA+_ATPase"/>
</dbReference>
<organism evidence="6 7">
    <name type="scientific">Pseudomonas atacamensis</name>
    <dbReference type="NCBI Taxonomy" id="2565368"/>
    <lineage>
        <taxon>Bacteria</taxon>
        <taxon>Pseudomonadati</taxon>
        <taxon>Pseudomonadota</taxon>
        <taxon>Gammaproteobacteria</taxon>
        <taxon>Pseudomonadales</taxon>
        <taxon>Pseudomonadaceae</taxon>
        <taxon>Pseudomonas</taxon>
    </lineage>
</organism>
<feature type="domain" description="ABC transporter" evidence="5">
    <location>
        <begin position="24"/>
        <end position="248"/>
    </location>
</feature>
<dbReference type="PANTHER" id="PTHR46743:SF2">
    <property type="entry name" value="TEICHOIC ACIDS EXPORT ATP-BINDING PROTEIN TAGH"/>
    <property type="match status" value="1"/>
</dbReference>
<keyword evidence="2" id="KW-0813">Transport</keyword>
<evidence type="ECO:0000256" key="4">
    <source>
        <dbReference type="ARBA" id="ARBA00022840"/>
    </source>
</evidence>
<sequence>MKDDISIHVDAIYKNFLTYDKPFYRLLQMAIRSSKSLFREHAALTDISFKVYKGQTVGIIGRNGSGKSTLLQIICGTLNATSGAVHANGRIAALLELGSGFNPEFTGIENIYMSGQVLGLTTAEIDSRLDSIISFSEIEDKIHQPVKTYSSGMFMRLAFSVIAHVEAQILVIDEALAVGDAYFVQKCMRFLDDFKKRGGTLLLVSHDSTAITTLCDSVVWLESGKIRAIGDSKTVTQEYLKDYYSKQQSFAQQEDLDSDSSANENEDFIDPRLELIKHSNLRNDLQLIFPESYGDKFGNGAAKILDVRARTNSGELLSWIIGGETVNLNIKFKAIERIDNPIVGFILRNKNGVSLFGDNTYLTYFDEPRHTNQGELWECTFEFKMPILPAGDYSITVAVSDGTQENHRVNDWIDDALIIRSESVNVASGLIGIPMRQITLRKKISEATNG</sequence>
<dbReference type="CDD" id="cd03220">
    <property type="entry name" value="ABC_KpsT_Wzt"/>
    <property type="match status" value="1"/>
</dbReference>
<evidence type="ECO:0000256" key="2">
    <source>
        <dbReference type="ARBA" id="ARBA00022448"/>
    </source>
</evidence>